<proteinExistence type="predicted"/>
<dbReference type="AlphaFoldDB" id="A0A328UAE0"/>
<keyword evidence="2" id="KW-1185">Reference proteome</keyword>
<evidence type="ECO:0000313" key="1">
    <source>
        <dbReference type="EMBL" id="RAQ25539.1"/>
    </source>
</evidence>
<organism evidence="1 2">
    <name type="scientific">Hydrogeniiclostridium mannosilyticum</name>
    <dbReference type="NCBI Taxonomy" id="2764322"/>
    <lineage>
        <taxon>Bacteria</taxon>
        <taxon>Bacillati</taxon>
        <taxon>Bacillota</taxon>
        <taxon>Clostridia</taxon>
        <taxon>Eubacteriales</taxon>
        <taxon>Acutalibacteraceae</taxon>
        <taxon>Hydrogeniiclostridium</taxon>
    </lineage>
</organism>
<sequence>MRANSSFFVHSDKSCQETEKMLTRYGRYNKINVKYYIEIITRRFCQQSGLVIFIYTKVTV</sequence>
<reference evidence="1 2" key="1">
    <citation type="submission" date="2018-06" db="EMBL/GenBank/DDBJ databases">
        <title>Noncontiguous genome sequence of Ruminococcaceae bacterium ASD2818.</title>
        <authorList>
            <person name="Chaplin A.V."/>
            <person name="Sokolova S.R."/>
            <person name="Kochetkova T.O."/>
            <person name="Goltsov A.Y."/>
            <person name="Trofimov D.Y."/>
            <person name="Efimov B.A."/>
        </authorList>
    </citation>
    <scope>NUCLEOTIDE SEQUENCE [LARGE SCALE GENOMIC DNA]</scope>
    <source>
        <strain evidence="1 2">ASD2818</strain>
    </source>
</reference>
<accession>A0A328UAE0</accession>
<evidence type="ECO:0000313" key="2">
    <source>
        <dbReference type="Proteomes" id="UP000249377"/>
    </source>
</evidence>
<dbReference type="EMBL" id="QLYR01000008">
    <property type="protein sequence ID" value="RAQ25539.1"/>
    <property type="molecule type" value="Genomic_DNA"/>
</dbReference>
<dbReference type="Proteomes" id="UP000249377">
    <property type="component" value="Unassembled WGS sequence"/>
</dbReference>
<protein>
    <submittedName>
        <fullName evidence="1">Uncharacterized protein</fullName>
    </submittedName>
</protein>
<name>A0A328UAE0_9FIRM</name>
<comment type="caution">
    <text evidence="1">The sequence shown here is derived from an EMBL/GenBank/DDBJ whole genome shotgun (WGS) entry which is preliminary data.</text>
</comment>
<gene>
    <name evidence="1" type="ORF">DPQ25_11010</name>
</gene>